<keyword evidence="2" id="KW-1185">Reference proteome</keyword>
<accession>A0A8J4XDQ6</accession>
<dbReference type="AlphaFoldDB" id="A0A8J4XDQ6"/>
<gene>
    <name evidence="1" type="ORF">DAT39_011007</name>
</gene>
<name>A0A8J4XDQ6_CLAMG</name>
<proteinExistence type="predicted"/>
<comment type="caution">
    <text evidence="1">The sequence shown here is derived from an EMBL/GenBank/DDBJ whole genome shotgun (WGS) entry which is preliminary data.</text>
</comment>
<evidence type="ECO:0000313" key="2">
    <source>
        <dbReference type="Proteomes" id="UP000727407"/>
    </source>
</evidence>
<organism evidence="1 2">
    <name type="scientific">Clarias magur</name>
    <name type="common">Asian catfish</name>
    <name type="synonym">Macropteronotus magur</name>
    <dbReference type="NCBI Taxonomy" id="1594786"/>
    <lineage>
        <taxon>Eukaryota</taxon>
        <taxon>Metazoa</taxon>
        <taxon>Chordata</taxon>
        <taxon>Craniata</taxon>
        <taxon>Vertebrata</taxon>
        <taxon>Euteleostomi</taxon>
        <taxon>Actinopterygii</taxon>
        <taxon>Neopterygii</taxon>
        <taxon>Teleostei</taxon>
        <taxon>Ostariophysi</taxon>
        <taxon>Siluriformes</taxon>
        <taxon>Clariidae</taxon>
        <taxon>Clarias</taxon>
    </lineage>
</organism>
<evidence type="ECO:0000313" key="1">
    <source>
        <dbReference type="EMBL" id="KAF5899250.1"/>
    </source>
</evidence>
<dbReference type="EMBL" id="QNUK01000173">
    <property type="protein sequence ID" value="KAF5899250.1"/>
    <property type="molecule type" value="Genomic_DNA"/>
</dbReference>
<reference evidence="1" key="1">
    <citation type="submission" date="2020-07" db="EMBL/GenBank/DDBJ databases">
        <title>Clarias magur genome sequencing, assembly and annotation.</title>
        <authorList>
            <person name="Kushwaha B."/>
            <person name="Kumar R."/>
            <person name="Das P."/>
            <person name="Joshi C.G."/>
            <person name="Kumar D."/>
            <person name="Nagpure N.S."/>
            <person name="Pandey M."/>
            <person name="Agarwal S."/>
            <person name="Srivastava S."/>
            <person name="Singh M."/>
            <person name="Sahoo L."/>
            <person name="Jayasankar P."/>
            <person name="Meher P.K."/>
            <person name="Koringa P.G."/>
            <person name="Iquebal M.A."/>
            <person name="Das S.P."/>
            <person name="Bit A."/>
            <person name="Patnaik S."/>
            <person name="Patel N."/>
            <person name="Shah T.M."/>
            <person name="Hinsu A."/>
            <person name="Jena J.K."/>
        </authorList>
    </citation>
    <scope>NUCLEOTIDE SEQUENCE</scope>
    <source>
        <strain evidence="1">CIFAMagur01</strain>
        <tissue evidence="1">Testis</tissue>
    </source>
</reference>
<sequence length="88" mass="9314">MHAGGTCSDLSSGQKQEPLDYEQVLERCRGPARAEYGAERSAAARSLKKPKHQTDTMSISAALNCALIGSCASRARLGSAKHKLLNGV</sequence>
<protein>
    <submittedName>
        <fullName evidence="1">Uncharacterized protein</fullName>
    </submittedName>
</protein>
<dbReference type="Proteomes" id="UP000727407">
    <property type="component" value="Unassembled WGS sequence"/>
</dbReference>